<dbReference type="GO" id="GO:0005681">
    <property type="term" value="C:spliceosomal complex"/>
    <property type="evidence" value="ECO:0007669"/>
    <property type="project" value="InterPro"/>
</dbReference>
<dbReference type="EMBL" id="CAJNOL010000377">
    <property type="protein sequence ID" value="CAF1036809.1"/>
    <property type="molecule type" value="Genomic_DNA"/>
</dbReference>
<evidence type="ECO:0000259" key="3">
    <source>
        <dbReference type="Pfam" id="PF02731"/>
    </source>
</evidence>
<dbReference type="PANTHER" id="PTHR12096">
    <property type="entry name" value="NUCLEAR PROTEIN SKIP-RELATED"/>
    <property type="match status" value="1"/>
</dbReference>
<evidence type="ECO:0000313" key="12">
    <source>
        <dbReference type="Proteomes" id="UP000663889"/>
    </source>
</evidence>
<evidence type="ECO:0000313" key="5">
    <source>
        <dbReference type="EMBL" id="CAF0959721.1"/>
    </source>
</evidence>
<dbReference type="Proteomes" id="UP000663870">
    <property type="component" value="Unassembled WGS sequence"/>
</dbReference>
<evidence type="ECO:0000313" key="8">
    <source>
        <dbReference type="EMBL" id="CAF1066682.1"/>
    </source>
</evidence>
<comment type="similarity">
    <text evidence="1">Belongs to the SNW family.</text>
</comment>
<dbReference type="Pfam" id="PF02731">
    <property type="entry name" value="SKIP_SNW"/>
    <property type="match status" value="1"/>
</dbReference>
<feature type="coiled-coil region" evidence="2">
    <location>
        <begin position="143"/>
        <end position="178"/>
    </location>
</feature>
<comment type="caution">
    <text evidence="5">The sequence shown here is derived from an EMBL/GenBank/DDBJ whole genome shotgun (WGS) entry which is preliminary data.</text>
</comment>
<dbReference type="AlphaFoldDB" id="A0A814DKR5"/>
<organism evidence="5 12">
    <name type="scientific">Rotaria sordida</name>
    <dbReference type="NCBI Taxonomy" id="392033"/>
    <lineage>
        <taxon>Eukaryota</taxon>
        <taxon>Metazoa</taxon>
        <taxon>Spiralia</taxon>
        <taxon>Gnathifera</taxon>
        <taxon>Rotifera</taxon>
        <taxon>Eurotatoria</taxon>
        <taxon>Bdelloidea</taxon>
        <taxon>Philodinida</taxon>
        <taxon>Philodinidae</taxon>
        <taxon>Rotaria</taxon>
    </lineage>
</organism>
<gene>
    <name evidence="10" type="ORF">FNK824_LOCUS34118</name>
    <name evidence="9" type="ORF">JBS370_LOCUS24881</name>
    <name evidence="6" type="ORF">JXQ802_LOCUS15938</name>
    <name evidence="7" type="ORF">JXQ802_LOCUS16172</name>
    <name evidence="4" type="ORF">PYM288_LOCUS12469</name>
    <name evidence="5" type="ORF">SEV965_LOCUS8698</name>
    <name evidence="8" type="ORF">ZHD862_LOCUS15850</name>
</gene>
<protein>
    <recommendedName>
        <fullName evidence="3">SKI-interacting protein SKIP SNW domain-containing protein</fullName>
    </recommendedName>
</protein>
<dbReference type="Proteomes" id="UP000663854">
    <property type="component" value="Unassembled WGS sequence"/>
</dbReference>
<accession>A0A814DKR5</accession>
<dbReference type="EMBL" id="CAJOBD010003990">
    <property type="protein sequence ID" value="CAF3975567.1"/>
    <property type="molecule type" value="Genomic_DNA"/>
</dbReference>
<dbReference type="GO" id="GO:0000398">
    <property type="term" value="P:mRNA splicing, via spliceosome"/>
    <property type="evidence" value="ECO:0007669"/>
    <property type="project" value="InterPro"/>
</dbReference>
<dbReference type="InterPro" id="IPR017862">
    <property type="entry name" value="SKI-int_prot_SKIP"/>
</dbReference>
<evidence type="ECO:0000313" key="11">
    <source>
        <dbReference type="Proteomes" id="UP000663870"/>
    </source>
</evidence>
<dbReference type="EMBL" id="CAJNOL010000387">
    <property type="protein sequence ID" value="CAF1041363.1"/>
    <property type="molecule type" value="Genomic_DNA"/>
</dbReference>
<reference evidence="5" key="1">
    <citation type="submission" date="2021-02" db="EMBL/GenBank/DDBJ databases">
        <authorList>
            <person name="Nowell W R."/>
        </authorList>
    </citation>
    <scope>NUCLEOTIDE SEQUENCE</scope>
</reference>
<sequence length="197" mass="22847">MATKFSIHILSIYYPKELRENDPSLQKPSEDKLKEKIEKTRQVLEALVSFKVSAAISIQHAEKQALVLFNTFVIDHHNKNLLLISDAKQCIIQIFEVQKDLMEPPRFNPPVPILHSPTRKVTIKEQQNWKISLCISNWKNTKAREAVDMRAKVEKQIAKKQKEEKEEQLRELALHARTGICLADKSDDQSAERDQIR</sequence>
<dbReference type="Proteomes" id="UP000663836">
    <property type="component" value="Unassembled WGS sequence"/>
</dbReference>
<keyword evidence="2" id="KW-0175">Coiled coil</keyword>
<dbReference type="InterPro" id="IPR004015">
    <property type="entry name" value="SKI-int_prot_SKIP_SNW-dom"/>
</dbReference>
<dbReference type="Proteomes" id="UP000663874">
    <property type="component" value="Unassembled WGS sequence"/>
</dbReference>
<feature type="domain" description="SKI-interacting protein SKIP SNW" evidence="3">
    <location>
        <begin position="84"/>
        <end position="142"/>
    </location>
</feature>
<evidence type="ECO:0000313" key="10">
    <source>
        <dbReference type="EMBL" id="CAF4159599.1"/>
    </source>
</evidence>
<dbReference type="Proteomes" id="UP000663864">
    <property type="component" value="Unassembled WGS sequence"/>
</dbReference>
<evidence type="ECO:0000256" key="1">
    <source>
        <dbReference type="ARBA" id="ARBA00010197"/>
    </source>
</evidence>
<evidence type="ECO:0000313" key="6">
    <source>
        <dbReference type="EMBL" id="CAF1036809.1"/>
    </source>
</evidence>
<dbReference type="EMBL" id="CAJOBE010013079">
    <property type="protein sequence ID" value="CAF4159599.1"/>
    <property type="molecule type" value="Genomic_DNA"/>
</dbReference>
<dbReference type="EMBL" id="CAJNOT010000730">
    <property type="protein sequence ID" value="CAF1066682.1"/>
    <property type="molecule type" value="Genomic_DNA"/>
</dbReference>
<dbReference type="Proteomes" id="UP000663889">
    <property type="component" value="Unassembled WGS sequence"/>
</dbReference>
<dbReference type="EMBL" id="CAJNOU010000325">
    <property type="protein sequence ID" value="CAF0959721.1"/>
    <property type="molecule type" value="Genomic_DNA"/>
</dbReference>
<evidence type="ECO:0000313" key="9">
    <source>
        <dbReference type="EMBL" id="CAF3975567.1"/>
    </source>
</evidence>
<keyword evidence="11" id="KW-1185">Reference proteome</keyword>
<name>A0A814DKR5_9BILA</name>
<evidence type="ECO:0000313" key="7">
    <source>
        <dbReference type="EMBL" id="CAF1041363.1"/>
    </source>
</evidence>
<dbReference type="EMBL" id="CAJNOH010000231">
    <property type="protein sequence ID" value="CAF0957855.1"/>
    <property type="molecule type" value="Genomic_DNA"/>
</dbReference>
<evidence type="ECO:0000256" key="2">
    <source>
        <dbReference type="SAM" id="Coils"/>
    </source>
</evidence>
<proteinExistence type="inferred from homology"/>
<evidence type="ECO:0000313" key="4">
    <source>
        <dbReference type="EMBL" id="CAF0957855.1"/>
    </source>
</evidence>